<gene>
    <name evidence="4" type="ORF">OTK00_002161</name>
</gene>
<evidence type="ECO:0000256" key="1">
    <source>
        <dbReference type="SAM" id="MobiDB-lite"/>
    </source>
</evidence>
<proteinExistence type="predicted"/>
<dbReference type="EMBL" id="CP113865">
    <property type="protein sequence ID" value="WAM33640.1"/>
    <property type="molecule type" value="Genomic_DNA"/>
</dbReference>
<dbReference type="PANTHER" id="PTHR43308:SF5">
    <property type="entry name" value="S-LAYER PROTEIN _ PEPTIDOGLYCAN ENDO-BETA-N-ACETYLGLUCOSAMINIDASE"/>
    <property type="match status" value="1"/>
</dbReference>
<dbReference type="PANTHER" id="PTHR43308">
    <property type="entry name" value="OUTER MEMBRANE PROTEIN ALPHA-RELATED"/>
    <property type="match status" value="1"/>
</dbReference>
<evidence type="ECO:0000313" key="4">
    <source>
        <dbReference type="EMBL" id="WAM33640.1"/>
    </source>
</evidence>
<organism evidence="4 5">
    <name type="scientific">Caldicellulosiruptor morganii</name>
    <dbReference type="NCBI Taxonomy" id="1387555"/>
    <lineage>
        <taxon>Bacteria</taxon>
        <taxon>Bacillati</taxon>
        <taxon>Bacillota</taxon>
        <taxon>Bacillota incertae sedis</taxon>
        <taxon>Caldicellulosiruptorales</taxon>
        <taxon>Caldicellulosiruptoraceae</taxon>
        <taxon>Caldicellulosiruptor</taxon>
    </lineage>
</organism>
<keyword evidence="5" id="KW-1185">Reference proteome</keyword>
<sequence length="819" mass="90711">MHGFKKSIKKIISLQIAIAVMLCNIIAFGDSSSQIANQGCIDAAKNLLQYMVDYAKKTDSPSQTAEQIGKFINGSGKVLLTDLFSQLSSLGLNTKALSYLFEWVFNYQDGSNQFWLVNLVTSNDSKILDNAAIDFANKYVALVGDIKQAESQLSKMNMLISLMRASNQLKTTKLDESTFTFYINQTGLDNLIGIASTVLGGSIDSQKIKDLITAAFVTFVTNINASRTLDEKKGARALLEAYGFLLVVPSTSTNSNASSIDEKNSKTDGALQQVQPNQSAQQIQPISSENGTNSSSAGIPDGTLPVQDSRQTQNPQNVQQPSFATIADFTERLEQIINQEKFGQIPEILNVLPSVLASERDINKEVLIFENVTKKVALVLHKVLNESDKDSIMKSLIKAADQVALNIQKQSISNVEKQHLLEELKFEITGLFVKAYEAVALVPKKTEESANVIFKIDENDIPVVISKTERIALAMQSISNQVLRKVLNNVNYVLSLNVTTKNKNAVVIFEKEAIEKIKNENKIKNILLATQDATIIFSVTDLPSKQLAINIAQKQVSDALSPAIYVSITTGDSQHKTLNKPVTLILKISDKASDNLSVAVYRISENQNEIVPSIYISTISSLFIEKAFNGAYYATVFRKTYSDLDLKAWFYESIQAACAKGICEGYPDKTFRPNKLVTRAEFAKMVVKAFQFDIISQNTAKFEDVQQTDWFYPYVTTLYNLGIINGKSEKRFAPNEPVTREEIAKVISISLLKTGKKLVSDSDKHDFRDKNEIANWAKEYVEIAVKNGIMEGRGQNAFVPKANATRAEVVTVLLRAMFK</sequence>
<dbReference type="Proteomes" id="UP001164909">
    <property type="component" value="Chromosome"/>
</dbReference>
<feature type="domain" description="SLH" evidence="3">
    <location>
        <begin position="701"/>
        <end position="761"/>
    </location>
</feature>
<dbReference type="InterPro" id="IPR001119">
    <property type="entry name" value="SLH_dom"/>
</dbReference>
<evidence type="ECO:0000259" key="3">
    <source>
        <dbReference type="PROSITE" id="PS51272"/>
    </source>
</evidence>
<feature type="domain" description="SLH" evidence="3">
    <location>
        <begin position="764"/>
        <end position="819"/>
    </location>
</feature>
<feature type="compositionally biased region" description="Polar residues" evidence="1">
    <location>
        <begin position="306"/>
        <end position="321"/>
    </location>
</feature>
<dbReference type="PROSITE" id="PS51272">
    <property type="entry name" value="SLH"/>
    <property type="match status" value="3"/>
</dbReference>
<feature type="region of interest" description="Disordered" evidence="1">
    <location>
        <begin position="253"/>
        <end position="321"/>
    </location>
</feature>
<evidence type="ECO:0000256" key="2">
    <source>
        <dbReference type="SAM" id="SignalP"/>
    </source>
</evidence>
<feature type="signal peptide" evidence="2">
    <location>
        <begin position="1"/>
        <end position="29"/>
    </location>
</feature>
<feature type="chain" id="PRO_5045465621" evidence="2">
    <location>
        <begin position="30"/>
        <end position="819"/>
    </location>
</feature>
<feature type="domain" description="SLH" evidence="3">
    <location>
        <begin position="637"/>
        <end position="700"/>
    </location>
</feature>
<evidence type="ECO:0000313" key="5">
    <source>
        <dbReference type="Proteomes" id="UP001164909"/>
    </source>
</evidence>
<dbReference type="RefSeq" id="WP_052670823.1">
    <property type="nucleotide sequence ID" value="NZ_CP113865.1"/>
</dbReference>
<protein>
    <submittedName>
        <fullName evidence="4">S-layer homology domain-containing protein</fullName>
    </submittedName>
</protein>
<feature type="compositionally biased region" description="Polar residues" evidence="1">
    <location>
        <begin position="270"/>
        <end position="297"/>
    </location>
</feature>
<reference evidence="4" key="1">
    <citation type="submission" date="2022-12" db="EMBL/GenBank/DDBJ databases">
        <authorList>
            <person name="Bing R.G."/>
            <person name="Willard D.J."/>
            <person name="Manesh M.J.H."/>
            <person name="Laemthong T."/>
            <person name="Crosby J.R."/>
            <person name="Kelly R.M."/>
        </authorList>
    </citation>
    <scope>NUCLEOTIDE SEQUENCE</scope>
    <source>
        <strain evidence="4">DSM 8990</strain>
    </source>
</reference>
<accession>A0ABY7BLE1</accession>
<dbReference type="InterPro" id="IPR051465">
    <property type="entry name" value="Cell_Envelope_Struct_Comp"/>
</dbReference>
<dbReference type="Pfam" id="PF00395">
    <property type="entry name" value="SLH"/>
    <property type="match status" value="3"/>
</dbReference>
<keyword evidence="2" id="KW-0732">Signal</keyword>
<name>A0ABY7BLE1_9FIRM</name>